<protein>
    <submittedName>
        <fullName evidence="1">Uncharacterized protein</fullName>
    </submittedName>
</protein>
<reference evidence="1 2" key="1">
    <citation type="journal article" date="2011" name="PLoS Pathog.">
        <title>Dynamic evolution of pathogenicity revealed by sequencing and comparative genomics of 19 Pseudomonas syringae isolates.</title>
        <authorList>
            <person name="Baltrus D.A."/>
            <person name="Nishimura M.T."/>
            <person name="Romanchuk A."/>
            <person name="Chang J.H."/>
            <person name="Mukhtar M.S."/>
            <person name="Cherkis K."/>
            <person name="Roach J."/>
            <person name="Grant S.R."/>
            <person name="Jones C.D."/>
            <person name="Dangl J.L."/>
        </authorList>
    </citation>
    <scope>NUCLEOTIDE SEQUENCE [LARGE SCALE GENOMIC DNA]</scope>
    <source>
        <strain evidence="1 2">M301315</strain>
    </source>
</reference>
<gene>
    <name evidence="1" type="ORF">PLA107_031795</name>
</gene>
<name>A0AAD0PW17_PSEAV</name>
<keyword evidence="1" id="KW-0614">Plasmid</keyword>
<accession>A0AAD0PW17</accession>
<sequence>MPPEFLYHVTSRENLPSIQQEGLRPGAYLSSLKNLCDYYAETIEDEGQAPFKIKIPARNLNLMAFEPDHEGLEEPILSVVRTHLGAGYECNEEWVYEKSLKSNQDYEACLALIGSVRYAAAIPAACLDLGRPNPRITQESPESGL</sequence>
<geneLocation type="plasmid" evidence="2">
    <name>pmppla107</name>
</geneLocation>
<dbReference type="Proteomes" id="UP000006426">
    <property type="component" value="Plasmid pmppla107"/>
</dbReference>
<organism evidence="1 2">
    <name type="scientific">Pseudomonas amygdali pv. lachrymans str. M301315</name>
    <dbReference type="NCBI Taxonomy" id="629260"/>
    <lineage>
        <taxon>Bacteria</taxon>
        <taxon>Pseudomonadati</taxon>
        <taxon>Pseudomonadota</taxon>
        <taxon>Gammaproteobacteria</taxon>
        <taxon>Pseudomonadales</taxon>
        <taxon>Pseudomonadaceae</taxon>
        <taxon>Pseudomonas</taxon>
        <taxon>Pseudomonas amygdali</taxon>
    </lineage>
</organism>
<proteinExistence type="predicted"/>
<dbReference type="EMBL" id="CP031226">
    <property type="protein sequence ID" value="AXH59809.1"/>
    <property type="molecule type" value="Genomic_DNA"/>
</dbReference>
<evidence type="ECO:0000313" key="2">
    <source>
        <dbReference type="Proteomes" id="UP000006426"/>
    </source>
</evidence>
<evidence type="ECO:0000313" key="1">
    <source>
        <dbReference type="EMBL" id="AXH59809.1"/>
    </source>
</evidence>
<dbReference type="AlphaFoldDB" id="A0AAD0PW17"/>